<dbReference type="KEGG" id="ome:OLMES_5487"/>
<keyword evidence="3" id="KW-1185">Reference proteome</keyword>
<evidence type="ECO:0000256" key="1">
    <source>
        <dbReference type="SAM" id="Phobius"/>
    </source>
</evidence>
<evidence type="ECO:0000313" key="3">
    <source>
        <dbReference type="Proteomes" id="UP000196027"/>
    </source>
</evidence>
<feature type="transmembrane region" description="Helical" evidence="1">
    <location>
        <begin position="6"/>
        <end position="22"/>
    </location>
</feature>
<dbReference type="AlphaFoldDB" id="A0A1Y0IG26"/>
<reference evidence="2 3" key="1">
    <citation type="submission" date="2017-05" db="EMBL/GenBank/DDBJ databases">
        <title>Genomic insights into alkan degradation activity of Oleiphilus messinensis.</title>
        <authorList>
            <person name="Kozyavkin S.A."/>
            <person name="Slesarev A.I."/>
            <person name="Golyshin P.N."/>
            <person name="Korzhenkov A."/>
            <person name="Golyshina O.N."/>
            <person name="Toshchakov S.V."/>
        </authorList>
    </citation>
    <scope>NUCLEOTIDE SEQUENCE [LARGE SCALE GENOMIC DNA]</scope>
    <source>
        <strain evidence="2 3">ME102</strain>
    </source>
</reference>
<evidence type="ECO:0000313" key="2">
    <source>
        <dbReference type="EMBL" id="ARU59467.1"/>
    </source>
</evidence>
<name>A0A1Y0IG26_9GAMM</name>
<protein>
    <submittedName>
        <fullName evidence="2">Uncharacterized protein</fullName>
    </submittedName>
</protein>
<accession>A0A1Y0IG26</accession>
<keyword evidence="1" id="KW-0812">Transmembrane</keyword>
<proteinExistence type="predicted"/>
<keyword evidence="1" id="KW-0472">Membrane</keyword>
<dbReference type="Proteomes" id="UP000196027">
    <property type="component" value="Chromosome"/>
</dbReference>
<sequence>MSFDMPVVGCVSFVVLAYLVSWKWRKKEKYCGICHQELQRTTYIYKDSKKKLKICAVCNGELRKQISRRAVNTL</sequence>
<keyword evidence="1" id="KW-1133">Transmembrane helix</keyword>
<gene>
    <name evidence="2" type="ORF">OLMES_5487</name>
</gene>
<organism evidence="2 3">
    <name type="scientific">Oleiphilus messinensis</name>
    <dbReference type="NCBI Taxonomy" id="141451"/>
    <lineage>
        <taxon>Bacteria</taxon>
        <taxon>Pseudomonadati</taxon>
        <taxon>Pseudomonadota</taxon>
        <taxon>Gammaproteobacteria</taxon>
        <taxon>Oceanospirillales</taxon>
        <taxon>Oleiphilaceae</taxon>
        <taxon>Oleiphilus</taxon>
    </lineage>
</organism>
<dbReference type="EMBL" id="CP021425">
    <property type="protein sequence ID" value="ARU59467.1"/>
    <property type="molecule type" value="Genomic_DNA"/>
</dbReference>